<geneLocation type="plasmid" evidence="1 2">
    <name>pI</name>
</geneLocation>
<evidence type="ECO:0000313" key="1">
    <source>
        <dbReference type="EMBL" id="VVD30984.1"/>
    </source>
</evidence>
<reference evidence="1 2" key="1">
    <citation type="submission" date="2019-08" db="EMBL/GenBank/DDBJ databases">
        <authorList>
            <person name="Herpell B J."/>
        </authorList>
    </citation>
    <scope>NUCLEOTIDE SEQUENCE [LARGE SCALE GENOMIC DNA]</scope>
    <source>
        <strain evidence="2">Msb3</strain>
        <plasmid evidence="1 2">pI</plasmid>
    </source>
</reference>
<protein>
    <recommendedName>
        <fullName evidence="3">DUF3717 domain-containing protein</fullName>
    </recommendedName>
</protein>
<gene>
    <name evidence="1" type="ORF">PDMSB3_0148</name>
</gene>
<dbReference type="InterPro" id="IPR022191">
    <property type="entry name" value="DUF3717"/>
</dbReference>
<accession>A0A5Q4Z2R6</accession>
<dbReference type="AlphaFoldDB" id="A0A5Q4Z2R6"/>
<proteinExistence type="predicted"/>
<dbReference type="Proteomes" id="UP000325811">
    <property type="component" value="Plasmid pI"/>
</dbReference>
<name>A0A5Q4Z2R6_9BURK</name>
<dbReference type="KEGG" id="pdio:PDMSB3_0148.2"/>
<organism evidence="1 2">
    <name type="scientific">Paraburkholderia dioscoreae</name>
    <dbReference type="NCBI Taxonomy" id="2604047"/>
    <lineage>
        <taxon>Bacteria</taxon>
        <taxon>Pseudomonadati</taxon>
        <taxon>Pseudomonadota</taxon>
        <taxon>Betaproteobacteria</taxon>
        <taxon>Burkholderiales</taxon>
        <taxon>Burkholderiaceae</taxon>
        <taxon>Paraburkholderia</taxon>
    </lineage>
</organism>
<evidence type="ECO:0000313" key="2">
    <source>
        <dbReference type="Proteomes" id="UP000325811"/>
    </source>
</evidence>
<keyword evidence="1" id="KW-0614">Plasmid</keyword>
<dbReference type="EMBL" id="LR699555">
    <property type="protein sequence ID" value="VVD30984.1"/>
    <property type="molecule type" value="Genomic_DNA"/>
</dbReference>
<keyword evidence="2" id="KW-1185">Reference proteome</keyword>
<sequence length="76" mass="8152">MPQVAIEQIERAINIWRARCPAPEGGNECPILCAEARALADVYALMIIGRKSEIDASTFTPKQAAAFTAALGNHKA</sequence>
<dbReference type="Pfam" id="PF12512">
    <property type="entry name" value="DUF3717"/>
    <property type="match status" value="1"/>
</dbReference>
<evidence type="ECO:0008006" key="3">
    <source>
        <dbReference type="Google" id="ProtNLM"/>
    </source>
</evidence>
<dbReference type="RefSeq" id="WP_165189938.1">
    <property type="nucleotide sequence ID" value="NZ_LR699555.1"/>
</dbReference>